<name>I3YF29_THIV6</name>
<dbReference type="CDD" id="cd03431">
    <property type="entry name" value="NUDIX_DNA_Glycosylase_C-MutY"/>
    <property type="match status" value="1"/>
</dbReference>
<evidence type="ECO:0000256" key="11">
    <source>
        <dbReference type="ARBA" id="ARBA00023014"/>
    </source>
</evidence>
<dbReference type="PROSITE" id="PS00764">
    <property type="entry name" value="ENDONUCLEASE_III_1"/>
    <property type="match status" value="1"/>
</dbReference>
<evidence type="ECO:0000256" key="3">
    <source>
        <dbReference type="ARBA" id="ARBA00008343"/>
    </source>
</evidence>
<gene>
    <name evidence="16" type="ordered locus">Thivi_3751</name>
</gene>
<keyword evidence="10 14" id="KW-0408">Iron</keyword>
<evidence type="ECO:0000256" key="2">
    <source>
        <dbReference type="ARBA" id="ARBA00002933"/>
    </source>
</evidence>
<comment type="similarity">
    <text evidence="3 14">Belongs to the Nth/MutY family.</text>
</comment>
<dbReference type="EC" id="3.2.2.31" evidence="4 14"/>
<accession>I3YF29</accession>
<dbReference type="InterPro" id="IPR015797">
    <property type="entry name" value="NUDIX_hydrolase-like_dom_sf"/>
</dbReference>
<dbReference type="InterPro" id="IPR011257">
    <property type="entry name" value="DNA_glycosylase"/>
</dbReference>
<dbReference type="HOGENOM" id="CLU_012862_0_2_6"/>
<evidence type="ECO:0000256" key="7">
    <source>
        <dbReference type="ARBA" id="ARBA00022723"/>
    </source>
</evidence>
<dbReference type="Proteomes" id="UP000006062">
    <property type="component" value="Chromosome"/>
</dbReference>
<feature type="domain" description="HhH-GPD" evidence="15">
    <location>
        <begin position="44"/>
        <end position="195"/>
    </location>
</feature>
<dbReference type="RefSeq" id="WP_014779989.1">
    <property type="nucleotide sequence ID" value="NC_018012.1"/>
</dbReference>
<dbReference type="GO" id="GO:0000701">
    <property type="term" value="F:purine-specific mismatch base pair DNA N-glycosylase activity"/>
    <property type="evidence" value="ECO:0007669"/>
    <property type="project" value="UniProtKB-EC"/>
</dbReference>
<evidence type="ECO:0000256" key="8">
    <source>
        <dbReference type="ARBA" id="ARBA00022763"/>
    </source>
</evidence>
<keyword evidence="13 14" id="KW-0326">Glycosidase</keyword>
<dbReference type="Pfam" id="PF14815">
    <property type="entry name" value="NUDIX_4"/>
    <property type="match status" value="1"/>
</dbReference>
<dbReference type="Gene3D" id="1.10.1670.10">
    <property type="entry name" value="Helix-hairpin-Helix base-excision DNA repair enzymes (C-terminal)"/>
    <property type="match status" value="1"/>
</dbReference>
<dbReference type="InterPro" id="IPR029119">
    <property type="entry name" value="MutY_C"/>
</dbReference>
<dbReference type="eggNOG" id="COG1194">
    <property type="taxonomic scope" value="Bacteria"/>
</dbReference>
<dbReference type="NCBIfam" id="TIGR01084">
    <property type="entry name" value="mutY"/>
    <property type="match status" value="1"/>
</dbReference>
<dbReference type="GO" id="GO:0034039">
    <property type="term" value="F:8-oxo-7,8-dihydroguanine DNA N-glycosylase activity"/>
    <property type="evidence" value="ECO:0007669"/>
    <property type="project" value="TreeGrafter"/>
</dbReference>
<dbReference type="CDD" id="cd00056">
    <property type="entry name" value="ENDO3c"/>
    <property type="match status" value="1"/>
</dbReference>
<dbReference type="PANTHER" id="PTHR42944">
    <property type="entry name" value="ADENINE DNA GLYCOSYLASE"/>
    <property type="match status" value="1"/>
</dbReference>
<keyword evidence="11" id="KW-0411">Iron-sulfur</keyword>
<keyword evidence="12" id="KW-0234">DNA repair</keyword>
<dbReference type="STRING" id="765911.Thivi_3751"/>
<dbReference type="GO" id="GO:0046872">
    <property type="term" value="F:metal ion binding"/>
    <property type="evidence" value="ECO:0007669"/>
    <property type="project" value="UniProtKB-UniRule"/>
</dbReference>
<dbReference type="PROSITE" id="PS01155">
    <property type="entry name" value="ENDONUCLEASE_III_2"/>
    <property type="match status" value="1"/>
</dbReference>
<organism evidence="16 17">
    <name type="scientific">Thiocystis violascens (strain ATCC 17096 / DSM 198 / 6111)</name>
    <name type="common">Chromatium violascens</name>
    <dbReference type="NCBI Taxonomy" id="765911"/>
    <lineage>
        <taxon>Bacteria</taxon>
        <taxon>Pseudomonadati</taxon>
        <taxon>Pseudomonadota</taxon>
        <taxon>Gammaproteobacteria</taxon>
        <taxon>Chromatiales</taxon>
        <taxon>Chromatiaceae</taxon>
        <taxon>Thiocystis</taxon>
    </lineage>
</organism>
<dbReference type="OrthoDB" id="9802365at2"/>
<keyword evidence="17" id="KW-1185">Reference proteome</keyword>
<comment type="function">
    <text evidence="2">Adenine glycosylase active on G-A mispairs. MutY also corrects error-prone DNA synthesis past GO lesions which are due to the oxidatively damaged form of guanine: 7,8-dihydro-8-oxoguanine (8-oxo-dGTP).</text>
</comment>
<dbReference type="GO" id="GO:0006284">
    <property type="term" value="P:base-excision repair"/>
    <property type="evidence" value="ECO:0007669"/>
    <property type="project" value="UniProtKB-UniRule"/>
</dbReference>
<comment type="cofactor">
    <cofactor evidence="14">
        <name>[4Fe-4S] cluster</name>
        <dbReference type="ChEBI" id="CHEBI:49883"/>
    </cofactor>
    <text evidence="14">Binds 1 [4Fe-4S] cluster.</text>
</comment>
<evidence type="ECO:0000313" key="17">
    <source>
        <dbReference type="Proteomes" id="UP000006062"/>
    </source>
</evidence>
<dbReference type="InterPro" id="IPR044298">
    <property type="entry name" value="MIG/MutY"/>
</dbReference>
<dbReference type="KEGG" id="tvi:Thivi_3751"/>
<evidence type="ECO:0000256" key="14">
    <source>
        <dbReference type="RuleBase" id="RU365096"/>
    </source>
</evidence>
<evidence type="ECO:0000256" key="12">
    <source>
        <dbReference type="ARBA" id="ARBA00023204"/>
    </source>
</evidence>
<dbReference type="Pfam" id="PF00633">
    <property type="entry name" value="HHH"/>
    <property type="match status" value="1"/>
</dbReference>
<dbReference type="GO" id="GO:0032357">
    <property type="term" value="F:oxidized purine DNA binding"/>
    <property type="evidence" value="ECO:0007669"/>
    <property type="project" value="TreeGrafter"/>
</dbReference>
<dbReference type="SMART" id="SM00478">
    <property type="entry name" value="ENDO3c"/>
    <property type="match status" value="1"/>
</dbReference>
<proteinExistence type="inferred from homology"/>
<keyword evidence="8 14" id="KW-0227">DNA damage</keyword>
<dbReference type="GO" id="GO:0051539">
    <property type="term" value="F:4 iron, 4 sulfur cluster binding"/>
    <property type="evidence" value="ECO:0007669"/>
    <property type="project" value="UniProtKB-UniRule"/>
</dbReference>
<evidence type="ECO:0000256" key="6">
    <source>
        <dbReference type="ARBA" id="ARBA00022485"/>
    </source>
</evidence>
<dbReference type="InterPro" id="IPR003265">
    <property type="entry name" value="HhH-GPD_domain"/>
</dbReference>
<dbReference type="InterPro" id="IPR004036">
    <property type="entry name" value="Endonuclease-III-like_CS2"/>
</dbReference>
<dbReference type="SUPFAM" id="SSF48150">
    <property type="entry name" value="DNA-glycosylase"/>
    <property type="match status" value="1"/>
</dbReference>
<keyword evidence="6" id="KW-0004">4Fe-4S</keyword>
<dbReference type="InterPro" id="IPR000445">
    <property type="entry name" value="HhH_motif"/>
</dbReference>
<dbReference type="SUPFAM" id="SSF55811">
    <property type="entry name" value="Nudix"/>
    <property type="match status" value="1"/>
</dbReference>
<dbReference type="Gene3D" id="1.10.340.30">
    <property type="entry name" value="Hypothetical protein, domain 2"/>
    <property type="match status" value="1"/>
</dbReference>
<dbReference type="PANTHER" id="PTHR42944:SF1">
    <property type="entry name" value="ADENINE DNA GLYCOSYLASE"/>
    <property type="match status" value="1"/>
</dbReference>
<evidence type="ECO:0000256" key="1">
    <source>
        <dbReference type="ARBA" id="ARBA00000843"/>
    </source>
</evidence>
<dbReference type="InterPro" id="IPR004035">
    <property type="entry name" value="Endouclease-III_FeS-bd_BS"/>
</dbReference>
<evidence type="ECO:0000313" key="16">
    <source>
        <dbReference type="EMBL" id="AFL75597.1"/>
    </source>
</evidence>
<keyword evidence="7" id="KW-0479">Metal-binding</keyword>
<dbReference type="GO" id="GO:0006298">
    <property type="term" value="P:mismatch repair"/>
    <property type="evidence" value="ECO:0007669"/>
    <property type="project" value="TreeGrafter"/>
</dbReference>
<dbReference type="Gene3D" id="3.90.79.10">
    <property type="entry name" value="Nucleoside Triphosphate Pyrophosphohydrolase"/>
    <property type="match status" value="1"/>
</dbReference>
<dbReference type="FunFam" id="1.10.1670.10:FF:000002">
    <property type="entry name" value="Adenine DNA glycosylase"/>
    <property type="match status" value="1"/>
</dbReference>
<sequence>MHPPDVTPNDFAATILNWFDRHGRHDLPWQLAPTPYRVWVSEIMLQQTQVSVVIPYFERFMTRFPSVMDLADAPIDAVLAHWSGLGYYARARNLHRAAELIRDQYQGIFPTDVAQVRALPGIGRSTAGAILSLASNQPHPILDGNVKRVLTRYFAIDGWPGRSEVLSALWACAERLTPRERVGDYNQGMMDLGATLCTRSKPACERCPVATRCLARAQGRQREFPASRPCKPLPERDILMLVAINPAGEILLERRPPTGIWGGLWSLPETAAGSDPADWCLIRFGSVPLGVEMLPMRRHSFSHFRLGIRVATIRIDGSSQEIADHDDQRWLNRANLPAFGLPTPVKDILDALLAGPQQIEGEETP</sequence>
<dbReference type="EMBL" id="CP003154">
    <property type="protein sequence ID" value="AFL75597.1"/>
    <property type="molecule type" value="Genomic_DNA"/>
</dbReference>
<evidence type="ECO:0000256" key="5">
    <source>
        <dbReference type="ARBA" id="ARBA00022023"/>
    </source>
</evidence>
<evidence type="ECO:0000256" key="10">
    <source>
        <dbReference type="ARBA" id="ARBA00023004"/>
    </source>
</evidence>
<dbReference type="AlphaFoldDB" id="I3YF29"/>
<dbReference type="GO" id="GO:0035485">
    <property type="term" value="F:adenine/guanine mispair binding"/>
    <property type="evidence" value="ECO:0007669"/>
    <property type="project" value="TreeGrafter"/>
</dbReference>
<dbReference type="InterPro" id="IPR023170">
    <property type="entry name" value="HhH_base_excis_C"/>
</dbReference>
<dbReference type="Pfam" id="PF00730">
    <property type="entry name" value="HhH-GPD"/>
    <property type="match status" value="1"/>
</dbReference>
<dbReference type="FunFam" id="1.10.340.30:FF:000002">
    <property type="entry name" value="Adenine DNA glycosylase"/>
    <property type="match status" value="1"/>
</dbReference>
<dbReference type="InterPro" id="IPR005760">
    <property type="entry name" value="A/G_AdeGlyc_MutY"/>
</dbReference>
<evidence type="ECO:0000259" key="15">
    <source>
        <dbReference type="SMART" id="SM00478"/>
    </source>
</evidence>
<comment type="catalytic activity">
    <reaction evidence="1 14">
        <text>Hydrolyzes free adenine bases from 7,8-dihydro-8-oxoguanine:adenine mismatched double-stranded DNA, leaving an apurinic site.</text>
        <dbReference type="EC" id="3.2.2.31"/>
    </reaction>
</comment>
<keyword evidence="9 16" id="KW-0378">Hydrolase</keyword>
<reference evidence="16 17" key="1">
    <citation type="submission" date="2012-06" db="EMBL/GenBank/DDBJ databases">
        <title>Complete sequence of Thiocystis violascens DSM 198.</title>
        <authorList>
            <consortium name="US DOE Joint Genome Institute"/>
            <person name="Lucas S."/>
            <person name="Han J."/>
            <person name="Lapidus A."/>
            <person name="Cheng J.-F."/>
            <person name="Goodwin L."/>
            <person name="Pitluck S."/>
            <person name="Peters L."/>
            <person name="Ovchinnikova G."/>
            <person name="Teshima H."/>
            <person name="Detter J.C."/>
            <person name="Han C."/>
            <person name="Tapia R."/>
            <person name="Land M."/>
            <person name="Hauser L."/>
            <person name="Kyrpides N."/>
            <person name="Ivanova N."/>
            <person name="Pagani I."/>
            <person name="Vogl K."/>
            <person name="Liu Z."/>
            <person name="Frigaard N.-U."/>
            <person name="Bryant D."/>
            <person name="Woyke T."/>
        </authorList>
    </citation>
    <scope>NUCLEOTIDE SEQUENCE [LARGE SCALE GENOMIC DNA]</scope>
    <source>
        <strain evidence="17">ATCC 17096 / DSM 198 / 6111</strain>
    </source>
</reference>
<protein>
    <recommendedName>
        <fullName evidence="5 14">Adenine DNA glycosylase</fullName>
        <ecNumber evidence="4 14">3.2.2.31</ecNumber>
    </recommendedName>
</protein>
<evidence type="ECO:0000256" key="4">
    <source>
        <dbReference type="ARBA" id="ARBA00012045"/>
    </source>
</evidence>
<evidence type="ECO:0000256" key="9">
    <source>
        <dbReference type="ARBA" id="ARBA00022801"/>
    </source>
</evidence>
<evidence type="ECO:0000256" key="13">
    <source>
        <dbReference type="ARBA" id="ARBA00023295"/>
    </source>
</evidence>